<evidence type="ECO:0000256" key="1">
    <source>
        <dbReference type="SAM" id="Phobius"/>
    </source>
</evidence>
<keyword evidence="3" id="KW-1185">Reference proteome</keyword>
<reference evidence="3" key="1">
    <citation type="submission" date="2010-08" db="EMBL/GenBank/DDBJ databases">
        <authorList>
            <consortium name="Caenorhabditis japonica Sequencing Consortium"/>
            <person name="Wilson R.K."/>
        </authorList>
    </citation>
    <scope>NUCLEOTIDE SEQUENCE [LARGE SCALE GENOMIC DNA]</scope>
    <source>
        <strain evidence="3">DF5081</strain>
    </source>
</reference>
<reference evidence="2" key="2">
    <citation type="submission" date="2022-06" db="UniProtKB">
        <authorList>
            <consortium name="EnsemblMetazoa"/>
        </authorList>
    </citation>
    <scope>IDENTIFICATION</scope>
    <source>
        <strain evidence="2">DF5081</strain>
    </source>
</reference>
<evidence type="ECO:0000313" key="2">
    <source>
        <dbReference type="EnsemblMetazoa" id="CJA22674.1"/>
    </source>
</evidence>
<dbReference type="EnsemblMetazoa" id="CJA22674.1">
    <property type="protein sequence ID" value="CJA22674.1"/>
    <property type="gene ID" value="WBGene00178246"/>
</dbReference>
<protein>
    <submittedName>
        <fullName evidence="2">Uncharacterized protein</fullName>
    </submittedName>
</protein>
<keyword evidence="1" id="KW-0812">Transmembrane</keyword>
<dbReference type="Proteomes" id="UP000005237">
    <property type="component" value="Unassembled WGS sequence"/>
</dbReference>
<proteinExistence type="predicted"/>
<organism evidence="2 3">
    <name type="scientific">Caenorhabditis japonica</name>
    <dbReference type="NCBI Taxonomy" id="281687"/>
    <lineage>
        <taxon>Eukaryota</taxon>
        <taxon>Metazoa</taxon>
        <taxon>Ecdysozoa</taxon>
        <taxon>Nematoda</taxon>
        <taxon>Chromadorea</taxon>
        <taxon>Rhabditida</taxon>
        <taxon>Rhabditina</taxon>
        <taxon>Rhabditomorpha</taxon>
        <taxon>Rhabditoidea</taxon>
        <taxon>Rhabditidae</taxon>
        <taxon>Peloderinae</taxon>
        <taxon>Caenorhabditis</taxon>
    </lineage>
</organism>
<feature type="transmembrane region" description="Helical" evidence="1">
    <location>
        <begin position="66"/>
        <end position="84"/>
    </location>
</feature>
<dbReference type="AlphaFoldDB" id="A0A8R1E6D0"/>
<keyword evidence="1" id="KW-0472">Membrane</keyword>
<evidence type="ECO:0000313" key="3">
    <source>
        <dbReference type="Proteomes" id="UP000005237"/>
    </source>
</evidence>
<accession>A0A8R1E6D0</accession>
<feature type="transmembrane region" description="Helical" evidence="1">
    <location>
        <begin position="36"/>
        <end position="54"/>
    </location>
</feature>
<name>A0A8R1E6D0_CAEJA</name>
<sequence length="90" mass="9808">MMCSSIRGDDFGLRDYPVCPGLWDVSKPATSKLGRFEALMLFFAAVFALLNSAKDKIVIESFTGKLGGVAALAFAVRYVVLAAAEMERKR</sequence>
<keyword evidence="1" id="KW-1133">Transmembrane helix</keyword>